<organism evidence="1 2">
    <name type="scientific">Nonomuraea endophytica</name>
    <dbReference type="NCBI Taxonomy" id="714136"/>
    <lineage>
        <taxon>Bacteria</taxon>
        <taxon>Bacillati</taxon>
        <taxon>Actinomycetota</taxon>
        <taxon>Actinomycetes</taxon>
        <taxon>Streptosporangiales</taxon>
        <taxon>Streptosporangiaceae</taxon>
        <taxon>Nonomuraea</taxon>
    </lineage>
</organism>
<accession>A0A7W7ZZW4</accession>
<dbReference type="AlphaFoldDB" id="A0A7W7ZZW4"/>
<evidence type="ECO:0000313" key="1">
    <source>
        <dbReference type="EMBL" id="MBB5076922.1"/>
    </source>
</evidence>
<dbReference type="Proteomes" id="UP000568380">
    <property type="component" value="Unassembled WGS sequence"/>
</dbReference>
<comment type="caution">
    <text evidence="1">The sequence shown here is derived from an EMBL/GenBank/DDBJ whole genome shotgun (WGS) entry which is preliminary data.</text>
</comment>
<proteinExistence type="predicted"/>
<gene>
    <name evidence="1" type="ORF">HNR40_002386</name>
</gene>
<evidence type="ECO:0000313" key="2">
    <source>
        <dbReference type="Proteomes" id="UP000568380"/>
    </source>
</evidence>
<keyword evidence="2" id="KW-1185">Reference proteome</keyword>
<dbReference type="EMBL" id="JACHIN010000002">
    <property type="protein sequence ID" value="MBB5076922.1"/>
    <property type="molecule type" value="Genomic_DNA"/>
</dbReference>
<reference evidence="1 2" key="1">
    <citation type="submission" date="2020-08" db="EMBL/GenBank/DDBJ databases">
        <title>Genomic Encyclopedia of Type Strains, Phase IV (KMG-IV): sequencing the most valuable type-strain genomes for metagenomic binning, comparative biology and taxonomic classification.</title>
        <authorList>
            <person name="Goeker M."/>
        </authorList>
    </citation>
    <scope>NUCLEOTIDE SEQUENCE [LARGE SCALE GENOMIC DNA]</scope>
    <source>
        <strain evidence="1 2">DSM 45385</strain>
    </source>
</reference>
<name>A0A7W7ZZW4_9ACTN</name>
<protein>
    <submittedName>
        <fullName evidence="1">Uncharacterized protein</fullName>
    </submittedName>
</protein>
<sequence length="150" mass="15627">MHPRDTREARLVVQGAGSGMPVSPAVKIVAFRGLQEAAACRMLATLPGVIVIDNVSDQAGLVGVTLQLPTSGGRIQLVIDRQSGDLLAVQHVGAHTGTEARRAVVGLDHQAGRLGRHPPGAAARLQGHLLRTRSETVAKDSSAGLKRGRS</sequence>